<dbReference type="EnsemblMetazoa" id="SMAR014801-RA">
    <property type="protein sequence ID" value="SMAR014801-PA"/>
    <property type="gene ID" value="SMAR014801"/>
</dbReference>
<dbReference type="GO" id="GO:0022857">
    <property type="term" value="F:transmembrane transporter activity"/>
    <property type="evidence" value="ECO:0007669"/>
    <property type="project" value="InterPro"/>
</dbReference>
<feature type="transmembrane region" description="Helical" evidence="5">
    <location>
        <begin position="350"/>
        <end position="372"/>
    </location>
</feature>
<dbReference type="InterPro" id="IPR036259">
    <property type="entry name" value="MFS_trans_sf"/>
</dbReference>
<dbReference type="SUPFAM" id="SSF103473">
    <property type="entry name" value="MFS general substrate transporter"/>
    <property type="match status" value="1"/>
</dbReference>
<dbReference type="PhylomeDB" id="T1JLS1"/>
<evidence type="ECO:0000256" key="3">
    <source>
        <dbReference type="ARBA" id="ARBA00022989"/>
    </source>
</evidence>
<dbReference type="PROSITE" id="PS50850">
    <property type="entry name" value="MFS"/>
    <property type="match status" value="1"/>
</dbReference>
<protein>
    <recommendedName>
        <fullName evidence="6">Major facilitator superfamily (MFS) profile domain-containing protein</fullName>
    </recommendedName>
</protein>
<dbReference type="AlphaFoldDB" id="T1JLS1"/>
<dbReference type="OMA" id="MNADISC"/>
<feature type="transmembrane region" description="Helical" evidence="5">
    <location>
        <begin position="469"/>
        <end position="489"/>
    </location>
</feature>
<evidence type="ECO:0000259" key="6">
    <source>
        <dbReference type="PROSITE" id="PS50850"/>
    </source>
</evidence>
<feature type="transmembrane region" description="Helical" evidence="5">
    <location>
        <begin position="324"/>
        <end position="344"/>
    </location>
</feature>
<keyword evidence="3 5" id="KW-1133">Transmembrane helix</keyword>
<feature type="transmembrane region" description="Helical" evidence="5">
    <location>
        <begin position="223"/>
        <end position="241"/>
    </location>
</feature>
<evidence type="ECO:0000256" key="2">
    <source>
        <dbReference type="ARBA" id="ARBA00022692"/>
    </source>
</evidence>
<feature type="transmembrane region" description="Helical" evidence="5">
    <location>
        <begin position="247"/>
        <end position="267"/>
    </location>
</feature>
<keyword evidence="2 5" id="KW-0812">Transmembrane</keyword>
<feature type="transmembrane region" description="Helical" evidence="5">
    <location>
        <begin position="134"/>
        <end position="154"/>
    </location>
</feature>
<feature type="transmembrane region" description="Helical" evidence="5">
    <location>
        <begin position="166"/>
        <end position="185"/>
    </location>
</feature>
<evidence type="ECO:0000256" key="4">
    <source>
        <dbReference type="ARBA" id="ARBA00023136"/>
    </source>
</evidence>
<dbReference type="Proteomes" id="UP000014500">
    <property type="component" value="Unassembled WGS sequence"/>
</dbReference>
<feature type="transmembrane region" description="Helical" evidence="5">
    <location>
        <begin position="191"/>
        <end position="211"/>
    </location>
</feature>
<dbReference type="STRING" id="126957.T1JLS1"/>
<accession>T1JLS1</accession>
<dbReference type="HOGENOM" id="CLU_001265_33_4_1"/>
<feature type="transmembrane region" description="Helical" evidence="5">
    <location>
        <begin position="442"/>
        <end position="463"/>
    </location>
</feature>
<dbReference type="PANTHER" id="PTHR24064">
    <property type="entry name" value="SOLUTE CARRIER FAMILY 22 MEMBER"/>
    <property type="match status" value="1"/>
</dbReference>
<dbReference type="EMBL" id="JH431846">
    <property type="status" value="NOT_ANNOTATED_CDS"/>
    <property type="molecule type" value="Genomic_DNA"/>
</dbReference>
<sequence length="514" mass="57276">MMDYDKITEHVGEMGKYHMCVYVLVLLPSVFVGMNMLSNVFNSASPKHRCFITDCDNSSSSFMESWVSSCIPESNKTEFNQCQQYEIISNSSYDHCPPLSNTNHLVFCDKWKYDDSVYESTVVTTWNLVCDDSWLAPLSGSLWMVGVIIGAVVFGDLSDRFGRRKIIIFSIFLFNITGFIVPFSVNYEMFLVVRIVEAAATTGIYQTGFVVGQSKRVFCGTGINFAFAFGEALLGAMAYFIRDWRNLQFYLAVPNVMLIPESARWLIAQGRTNEARTLIKKIAVFNNTFVPMDLLDDDLGTDLDQSNVTLHLHSTSSTRSSRKVTVLHLFMNTVGYYGISMNATNLQGNVYVDFILTSLVEFPAYIFCLLVMNRLGRKKPLVGCMLIGGLSCVCTVFVPEDAKYQWISIGLSLIGKFGSAAAFAIVYVFSIELFPTVLRNNGIGLSSTFAHIGGVLAPYIASFSSYGRAVPLLIFGLSSLLAGCFAMFLPETLHQKLPETVDDAENFGRREKED</sequence>
<evidence type="ECO:0000313" key="7">
    <source>
        <dbReference type="EnsemblMetazoa" id="SMAR014801-PA"/>
    </source>
</evidence>
<reference evidence="8" key="1">
    <citation type="submission" date="2011-05" db="EMBL/GenBank/DDBJ databases">
        <authorList>
            <person name="Richards S.R."/>
            <person name="Qu J."/>
            <person name="Jiang H."/>
            <person name="Jhangiani S.N."/>
            <person name="Agravi P."/>
            <person name="Goodspeed R."/>
            <person name="Gross S."/>
            <person name="Mandapat C."/>
            <person name="Jackson L."/>
            <person name="Mathew T."/>
            <person name="Pu L."/>
            <person name="Thornton R."/>
            <person name="Saada N."/>
            <person name="Wilczek-Boney K.B."/>
            <person name="Lee S."/>
            <person name="Kovar C."/>
            <person name="Wu Y."/>
            <person name="Scherer S.E."/>
            <person name="Worley K.C."/>
            <person name="Muzny D.M."/>
            <person name="Gibbs R."/>
        </authorList>
    </citation>
    <scope>NUCLEOTIDE SEQUENCE</scope>
    <source>
        <strain evidence="8">Brora</strain>
    </source>
</reference>
<organism evidence="7 8">
    <name type="scientific">Strigamia maritima</name>
    <name type="common">European centipede</name>
    <name type="synonym">Geophilus maritimus</name>
    <dbReference type="NCBI Taxonomy" id="126957"/>
    <lineage>
        <taxon>Eukaryota</taxon>
        <taxon>Metazoa</taxon>
        <taxon>Ecdysozoa</taxon>
        <taxon>Arthropoda</taxon>
        <taxon>Myriapoda</taxon>
        <taxon>Chilopoda</taxon>
        <taxon>Pleurostigmophora</taxon>
        <taxon>Geophilomorpha</taxon>
        <taxon>Linotaeniidae</taxon>
        <taxon>Strigamia</taxon>
    </lineage>
</organism>
<dbReference type="InterPro" id="IPR020846">
    <property type="entry name" value="MFS_dom"/>
</dbReference>
<reference evidence="7" key="2">
    <citation type="submission" date="2015-02" db="UniProtKB">
        <authorList>
            <consortium name="EnsemblMetazoa"/>
        </authorList>
    </citation>
    <scope>IDENTIFICATION</scope>
</reference>
<feature type="transmembrane region" description="Helical" evidence="5">
    <location>
        <begin position="404"/>
        <end position="430"/>
    </location>
</feature>
<name>T1JLS1_STRMM</name>
<feature type="domain" description="Major facilitator superfamily (MFS) profile" evidence="6">
    <location>
        <begin position="21"/>
        <end position="494"/>
    </location>
</feature>
<dbReference type="InterPro" id="IPR005828">
    <property type="entry name" value="MFS_sugar_transport-like"/>
</dbReference>
<feature type="transmembrane region" description="Helical" evidence="5">
    <location>
        <begin position="381"/>
        <end position="398"/>
    </location>
</feature>
<dbReference type="CDD" id="cd17317">
    <property type="entry name" value="MFS_SLC22"/>
    <property type="match status" value="1"/>
</dbReference>
<proteinExistence type="predicted"/>
<evidence type="ECO:0000256" key="1">
    <source>
        <dbReference type="ARBA" id="ARBA00004141"/>
    </source>
</evidence>
<dbReference type="GO" id="GO:0016020">
    <property type="term" value="C:membrane"/>
    <property type="evidence" value="ECO:0007669"/>
    <property type="project" value="UniProtKB-SubCell"/>
</dbReference>
<evidence type="ECO:0000256" key="5">
    <source>
        <dbReference type="SAM" id="Phobius"/>
    </source>
</evidence>
<feature type="transmembrane region" description="Helical" evidence="5">
    <location>
        <begin position="21"/>
        <end position="41"/>
    </location>
</feature>
<evidence type="ECO:0000313" key="8">
    <source>
        <dbReference type="Proteomes" id="UP000014500"/>
    </source>
</evidence>
<comment type="subcellular location">
    <subcellularLocation>
        <location evidence="1">Membrane</location>
        <topology evidence="1">Multi-pass membrane protein</topology>
    </subcellularLocation>
</comment>
<dbReference type="Gene3D" id="1.20.1250.20">
    <property type="entry name" value="MFS general substrate transporter like domains"/>
    <property type="match status" value="1"/>
</dbReference>
<dbReference type="eggNOG" id="KOG0255">
    <property type="taxonomic scope" value="Eukaryota"/>
</dbReference>
<dbReference type="Pfam" id="PF00083">
    <property type="entry name" value="Sugar_tr"/>
    <property type="match status" value="1"/>
</dbReference>
<keyword evidence="4 5" id="KW-0472">Membrane</keyword>
<keyword evidence="8" id="KW-1185">Reference proteome</keyword>